<evidence type="ECO:0000313" key="1">
    <source>
        <dbReference type="EMBL" id="QKE29648.1"/>
    </source>
</evidence>
<dbReference type="AlphaFoldDB" id="A0A6M8EM87"/>
<dbReference type="EMBL" id="CP042652">
    <property type="protein sequence ID" value="QKE29648.1"/>
    <property type="molecule type" value="Genomic_DNA"/>
</dbReference>
<sequence length="69" mass="8216">MQTIKLEIEDSKVDIVLNIIQNLKDNIITKYEIVSEIKENQDFINISEKSLEKIWDNQEDSIYDKFLKV</sequence>
<dbReference type="Proteomes" id="UP000503483">
    <property type="component" value="Chromosome"/>
</dbReference>
<protein>
    <submittedName>
        <fullName evidence="1">Uncharacterized protein</fullName>
    </submittedName>
</protein>
<gene>
    <name evidence="1" type="ORF">AACT_2565</name>
</gene>
<proteinExistence type="predicted"/>
<dbReference type="RefSeq" id="WP_172127569.1">
    <property type="nucleotide sequence ID" value="NZ_CP042652.1"/>
</dbReference>
<keyword evidence="2" id="KW-1185">Reference proteome</keyword>
<evidence type="ECO:0000313" key="2">
    <source>
        <dbReference type="Proteomes" id="UP000503483"/>
    </source>
</evidence>
<name>A0A6M8EM87_9BACT</name>
<accession>A0A6M8EM87</accession>
<organism evidence="1 2">
    <name type="scientific">Arcobacter acticola</name>
    <dbReference type="NCBI Taxonomy" id="1849015"/>
    <lineage>
        <taxon>Bacteria</taxon>
        <taxon>Pseudomonadati</taxon>
        <taxon>Campylobacterota</taxon>
        <taxon>Epsilonproteobacteria</taxon>
        <taxon>Campylobacterales</taxon>
        <taxon>Arcobacteraceae</taxon>
        <taxon>Arcobacter</taxon>
    </lineage>
</organism>
<reference evidence="1 2" key="1">
    <citation type="submission" date="2019-08" db="EMBL/GenBank/DDBJ databases">
        <title>Complete genome sequence of Arcobacter acticola.</title>
        <authorList>
            <person name="Miller W."/>
        </authorList>
    </citation>
    <scope>NUCLEOTIDE SEQUENCE [LARGE SCALE GENOMIC DNA]</scope>
    <source>
        <strain evidence="1 2">KCTC 52212</strain>
    </source>
</reference>
<dbReference type="KEGG" id="paco:AACT_2565"/>